<keyword evidence="3" id="KW-1185">Reference proteome</keyword>
<proteinExistence type="predicted"/>
<reference evidence="2 3" key="1">
    <citation type="journal article" date="2010" name="ChemBioChem">
        <title>Cloning and characterization of the biosynthetic gene cluster of 16-membered macrolide antibiotic FD-891: involvement of a dual functional cytochrome P450 monooxygenase catalyzing epoxidation and hydroxylation.</title>
        <authorList>
            <person name="Kudo F."/>
            <person name="Motegi A."/>
            <person name="Mizoue K."/>
            <person name="Eguchi T."/>
        </authorList>
    </citation>
    <scope>NUCLEOTIDE SEQUENCE [LARGE SCALE GENOMIC DNA]</scope>
    <source>
        <strain evidence="2 3">A-8890</strain>
    </source>
</reference>
<reference evidence="2 3" key="2">
    <citation type="journal article" date="2023" name="ChemBioChem">
        <title>Acyltransferase Domain Exchange between Two Independent Type I Polyketide Synthases in the Same Producer Strain of Macrolide Antibiotics.</title>
        <authorList>
            <person name="Kudo F."/>
            <person name="Kishikawa K."/>
            <person name="Tsuboi K."/>
            <person name="Kido T."/>
            <person name="Usui T."/>
            <person name="Hashimoto J."/>
            <person name="Shin-Ya K."/>
            <person name="Miyanaga A."/>
            <person name="Eguchi T."/>
        </authorList>
    </citation>
    <scope>NUCLEOTIDE SEQUENCE [LARGE SCALE GENOMIC DNA]</scope>
    <source>
        <strain evidence="2 3">A-8890</strain>
    </source>
</reference>
<gene>
    <name evidence="2" type="ORF">SGFS_018330</name>
</gene>
<organism evidence="2 3">
    <name type="scientific">Streptomyces graminofaciens</name>
    <dbReference type="NCBI Taxonomy" id="68212"/>
    <lineage>
        <taxon>Bacteria</taxon>
        <taxon>Bacillati</taxon>
        <taxon>Actinomycetota</taxon>
        <taxon>Actinomycetes</taxon>
        <taxon>Kitasatosporales</taxon>
        <taxon>Streptomycetaceae</taxon>
        <taxon>Streptomyces</taxon>
    </lineage>
</organism>
<name>A0ABN5VBJ5_9ACTN</name>
<feature type="compositionally biased region" description="Pro residues" evidence="1">
    <location>
        <begin position="97"/>
        <end position="106"/>
    </location>
</feature>
<sequence length="106" mass="11404">MGRIQLLSRQLPVLSGTTAGGQDGESDPARAERRLIRLRRQARLKVALLGRSRGELTSKIHLAADRRCRLMTLFLTAGQAAETASSSPSKVRVRLPVGPPAPGRPA</sequence>
<accession>A0ABN5VBJ5</accession>
<protein>
    <recommendedName>
        <fullName evidence="4">Transposase</fullName>
    </recommendedName>
</protein>
<evidence type="ECO:0000313" key="3">
    <source>
        <dbReference type="Proteomes" id="UP001321542"/>
    </source>
</evidence>
<dbReference type="Proteomes" id="UP001321542">
    <property type="component" value="Chromosome"/>
</dbReference>
<feature type="region of interest" description="Disordered" evidence="1">
    <location>
        <begin position="85"/>
        <end position="106"/>
    </location>
</feature>
<evidence type="ECO:0008006" key="4">
    <source>
        <dbReference type="Google" id="ProtNLM"/>
    </source>
</evidence>
<evidence type="ECO:0000313" key="2">
    <source>
        <dbReference type="EMBL" id="BBC30539.1"/>
    </source>
</evidence>
<dbReference type="EMBL" id="AP018448">
    <property type="protein sequence ID" value="BBC30539.1"/>
    <property type="molecule type" value="Genomic_DNA"/>
</dbReference>
<evidence type="ECO:0000256" key="1">
    <source>
        <dbReference type="SAM" id="MobiDB-lite"/>
    </source>
</evidence>